<dbReference type="PANTHER" id="PTHR43464">
    <property type="entry name" value="METHYLTRANSFERASE"/>
    <property type="match status" value="1"/>
</dbReference>
<dbReference type="RefSeq" id="WP_131256722.1">
    <property type="nucleotide sequence ID" value="NZ_JBHSUS010000001.1"/>
</dbReference>
<dbReference type="Pfam" id="PF08242">
    <property type="entry name" value="Methyltransf_12"/>
    <property type="match status" value="1"/>
</dbReference>
<dbReference type="InterPro" id="IPR033664">
    <property type="entry name" value="Cmo5U_methylTrfase"/>
</dbReference>
<evidence type="ECO:0000256" key="3">
    <source>
        <dbReference type="ARBA" id="ARBA00022691"/>
    </source>
</evidence>
<comment type="similarity">
    <text evidence="4">Belongs to the class I-like SAM-binding methyltransferase superfamily. CmoM family.</text>
</comment>
<dbReference type="CDD" id="cd02440">
    <property type="entry name" value="AdoMet_MTases"/>
    <property type="match status" value="1"/>
</dbReference>
<name>A0ABW1XMG9_9ALTE</name>
<dbReference type="GO" id="GO:0032259">
    <property type="term" value="P:methylation"/>
    <property type="evidence" value="ECO:0007669"/>
    <property type="project" value="UniProtKB-KW"/>
</dbReference>
<keyword evidence="7" id="KW-1185">Reference proteome</keyword>
<keyword evidence="4" id="KW-0819">tRNA processing</keyword>
<evidence type="ECO:0000313" key="6">
    <source>
        <dbReference type="EMBL" id="MFC6439834.1"/>
    </source>
</evidence>
<dbReference type="HAMAP" id="MF_02057">
    <property type="entry name" value="tRNA_methyltr_CmoM"/>
    <property type="match status" value="1"/>
</dbReference>
<evidence type="ECO:0000256" key="1">
    <source>
        <dbReference type="ARBA" id="ARBA00022603"/>
    </source>
</evidence>
<keyword evidence="3 4" id="KW-0949">S-adenosyl-L-methionine</keyword>
<evidence type="ECO:0000256" key="4">
    <source>
        <dbReference type="HAMAP-Rule" id="MF_02057"/>
    </source>
</evidence>
<dbReference type="InterPro" id="IPR013217">
    <property type="entry name" value="Methyltransf_12"/>
</dbReference>
<dbReference type="EC" id="2.1.1.-" evidence="4"/>
<feature type="binding site" evidence="4">
    <location>
        <position position="31"/>
    </location>
    <ligand>
        <name>S-adenosyl-L-methionine</name>
        <dbReference type="ChEBI" id="CHEBI:59789"/>
    </ligand>
</feature>
<evidence type="ECO:0000256" key="2">
    <source>
        <dbReference type="ARBA" id="ARBA00022679"/>
    </source>
</evidence>
<accession>A0ABW1XMG9</accession>
<keyword evidence="2 4" id="KW-0808">Transferase</keyword>
<comment type="caution">
    <text evidence="4">Lacks conserved residue(s) required for the propagation of feature annotation.</text>
</comment>
<dbReference type="GO" id="GO:0008168">
    <property type="term" value="F:methyltransferase activity"/>
    <property type="evidence" value="ECO:0007669"/>
    <property type="project" value="UniProtKB-KW"/>
</dbReference>
<comment type="function">
    <text evidence="4">Catalyzes the methylation of 5-carboxymethoxyuridine (cmo5U) to form 5-methoxycarbonylmethoxyuridine (mcmo5U) at position 34 in tRNAs.</text>
</comment>
<protein>
    <recommendedName>
        <fullName evidence="4">tRNA 5-carboxymethoxyuridine methyltransferase</fullName>
        <ecNumber evidence="4">2.1.1.-</ecNumber>
    </recommendedName>
    <alternativeName>
        <fullName evidence="4">cmo5U methyltransferase</fullName>
    </alternativeName>
</protein>
<evidence type="ECO:0000259" key="5">
    <source>
        <dbReference type="Pfam" id="PF08242"/>
    </source>
</evidence>
<feature type="binding site" evidence="4">
    <location>
        <position position="115"/>
    </location>
    <ligand>
        <name>S-adenosyl-L-methionine</name>
        <dbReference type="ChEBI" id="CHEBI:59789"/>
    </ligand>
</feature>
<comment type="catalytic activity">
    <reaction evidence="4">
        <text>5-carboxymethoxyuridine(34) in tRNA + S-adenosyl-L-methionine = 5-methoxycarbonylmethoxyuridine(34) in tRNA + S-adenosyl-L-homocysteine</text>
        <dbReference type="Rhea" id="RHEA:54080"/>
        <dbReference type="Rhea" id="RHEA-COMP:13383"/>
        <dbReference type="Rhea" id="RHEA-COMP:13781"/>
        <dbReference type="ChEBI" id="CHEBI:57856"/>
        <dbReference type="ChEBI" id="CHEBI:59789"/>
        <dbReference type="ChEBI" id="CHEBI:136879"/>
        <dbReference type="ChEBI" id="CHEBI:138053"/>
    </reaction>
</comment>
<feature type="binding site" evidence="4">
    <location>
        <position position="75"/>
    </location>
    <ligand>
        <name>S-adenosyl-L-methionine</name>
        <dbReference type="ChEBI" id="CHEBI:59789"/>
    </ligand>
</feature>
<keyword evidence="1 4" id="KW-0489">Methyltransferase</keyword>
<sequence length="252" mass="28536">MKPDNKPDQSFDTIARKFQNNIYGTSKGQLRQILLEEFVMAHTGTAPLSVLDAGGGGGEMSLPLLQAGHRVHLIDLSAELIELAQQRCGAFEQFSAAQCAIQALDDSQYDLVVCHAVMEWLEDPYSVLEGLLNKVKPGGQISLTFFNQDARLFGNILYGNFDYISKGFNVPNRVRMNPTNAQAPREVLAFLEKHQFSVQHKAGIRCFHDYVRDKRVQTEQFDALLQLERQYAQVEPFMWLGKYFHVIARRLA</sequence>
<feature type="domain" description="Methyltransferase type 12" evidence="5">
    <location>
        <begin position="51"/>
        <end position="140"/>
    </location>
</feature>
<dbReference type="Gene3D" id="3.40.50.150">
    <property type="entry name" value="Vaccinia Virus protein VP39"/>
    <property type="match status" value="1"/>
</dbReference>
<proteinExistence type="inferred from homology"/>
<dbReference type="EMBL" id="JBHSUS010000001">
    <property type="protein sequence ID" value="MFC6439834.1"/>
    <property type="molecule type" value="Genomic_DNA"/>
</dbReference>
<gene>
    <name evidence="4" type="primary">cmoM</name>
    <name evidence="6" type="ORF">ACFP85_06695</name>
</gene>
<comment type="caution">
    <text evidence="6">The sequence shown here is derived from an EMBL/GenBank/DDBJ whole genome shotgun (WGS) entry which is preliminary data.</text>
</comment>
<feature type="binding site" evidence="4">
    <location>
        <begin position="54"/>
        <end position="55"/>
    </location>
    <ligand>
        <name>S-adenosyl-L-methionine</name>
        <dbReference type="ChEBI" id="CHEBI:59789"/>
    </ligand>
</feature>
<reference evidence="7" key="1">
    <citation type="journal article" date="2019" name="Int. J. Syst. Evol. Microbiol.">
        <title>The Global Catalogue of Microorganisms (GCM) 10K type strain sequencing project: providing services to taxonomists for standard genome sequencing and annotation.</title>
        <authorList>
            <consortium name="The Broad Institute Genomics Platform"/>
            <consortium name="The Broad Institute Genome Sequencing Center for Infectious Disease"/>
            <person name="Wu L."/>
            <person name="Ma J."/>
        </authorList>
    </citation>
    <scope>NUCLEOTIDE SEQUENCE [LARGE SCALE GENOMIC DNA]</scope>
    <source>
        <strain evidence="7">CGMCC 1.16031</strain>
    </source>
</reference>
<dbReference type="PANTHER" id="PTHR43464:SF19">
    <property type="entry name" value="UBIQUINONE BIOSYNTHESIS O-METHYLTRANSFERASE, MITOCHONDRIAL"/>
    <property type="match status" value="1"/>
</dbReference>
<evidence type="ECO:0000313" key="7">
    <source>
        <dbReference type="Proteomes" id="UP001596364"/>
    </source>
</evidence>
<dbReference type="SUPFAM" id="SSF53335">
    <property type="entry name" value="S-adenosyl-L-methionine-dependent methyltransferases"/>
    <property type="match status" value="1"/>
</dbReference>
<dbReference type="InterPro" id="IPR029063">
    <property type="entry name" value="SAM-dependent_MTases_sf"/>
</dbReference>
<organism evidence="6 7">
    <name type="scientific">Pseudobowmanella zhangzhouensis</name>
    <dbReference type="NCBI Taxonomy" id="1537679"/>
    <lineage>
        <taxon>Bacteria</taxon>
        <taxon>Pseudomonadati</taxon>
        <taxon>Pseudomonadota</taxon>
        <taxon>Gammaproteobacteria</taxon>
        <taxon>Alteromonadales</taxon>
        <taxon>Alteromonadaceae</taxon>
    </lineage>
</organism>
<dbReference type="Proteomes" id="UP001596364">
    <property type="component" value="Unassembled WGS sequence"/>
</dbReference>